<name>A0A0N0XSM6_9ACTN</name>
<keyword evidence="1" id="KW-1133">Transmembrane helix</keyword>
<reference evidence="3" key="1">
    <citation type="submission" date="2015-07" db="EMBL/GenBank/DDBJ databases">
        <authorList>
            <person name="Ju K.-S."/>
            <person name="Doroghazi J.R."/>
            <person name="Metcalf W.W."/>
        </authorList>
    </citation>
    <scope>NUCLEOTIDE SEQUENCE [LARGE SCALE GENOMIC DNA]</scope>
    <source>
        <strain evidence="3">NRRL ISP-5002</strain>
    </source>
</reference>
<keyword evidence="1" id="KW-0812">Transmembrane</keyword>
<proteinExistence type="predicted"/>
<evidence type="ECO:0000313" key="3">
    <source>
        <dbReference type="Proteomes" id="UP000037982"/>
    </source>
</evidence>
<accession>A0A0N0XSM6</accession>
<dbReference type="PATRIC" id="fig|66876.3.peg.6032"/>
<dbReference type="AlphaFoldDB" id="A0A0N0XSM6"/>
<evidence type="ECO:0000256" key="1">
    <source>
        <dbReference type="SAM" id="Phobius"/>
    </source>
</evidence>
<feature type="transmembrane region" description="Helical" evidence="1">
    <location>
        <begin position="12"/>
        <end position="31"/>
    </location>
</feature>
<evidence type="ECO:0000313" key="2">
    <source>
        <dbReference type="EMBL" id="KPC60814.1"/>
    </source>
</evidence>
<keyword evidence="3" id="KW-1185">Reference proteome</keyword>
<keyword evidence="1" id="KW-0472">Membrane</keyword>
<sequence>MKGESGVDLVLLGFGFLVVCGAIVVLVRVVLRPNRRSDAMVRRPDWRTLWGPGNVSASGVRSLRRLAREYEEGTPAHRVLTELVARREWAGGPRTGPRPPEVDAGMRWDGWLEIMGRSDRLARRCVREVRTYVGSGDFPFGGWETIAPGQEQTARWASGLEPCARMAAFELIDLGAKPWGAKCFVDPRTGAPVLRYRNGTLRVADRWPRPGSAE</sequence>
<protein>
    <submittedName>
        <fullName evidence="2">Uncharacterized protein</fullName>
    </submittedName>
</protein>
<dbReference type="EMBL" id="LGKG01000155">
    <property type="protein sequence ID" value="KPC60814.1"/>
    <property type="molecule type" value="Genomic_DNA"/>
</dbReference>
<comment type="caution">
    <text evidence="2">The sequence shown here is derived from an EMBL/GenBank/DDBJ whole genome shotgun (WGS) entry which is preliminary data.</text>
</comment>
<gene>
    <name evidence="2" type="ORF">ADL29_27560</name>
</gene>
<organism evidence="2 3">
    <name type="scientific">Streptomyces chattanoogensis</name>
    <dbReference type="NCBI Taxonomy" id="66876"/>
    <lineage>
        <taxon>Bacteria</taxon>
        <taxon>Bacillati</taxon>
        <taxon>Actinomycetota</taxon>
        <taxon>Actinomycetes</taxon>
        <taxon>Kitasatosporales</taxon>
        <taxon>Streptomycetaceae</taxon>
        <taxon>Streptomyces</taxon>
    </lineage>
</organism>
<dbReference type="Proteomes" id="UP000037982">
    <property type="component" value="Unassembled WGS sequence"/>
</dbReference>